<dbReference type="Pfam" id="PF03732">
    <property type="entry name" value="Retrotrans_gag"/>
    <property type="match status" value="1"/>
</dbReference>
<dbReference type="InterPro" id="IPR043128">
    <property type="entry name" value="Rev_trsase/Diguanyl_cyclase"/>
</dbReference>
<evidence type="ECO:0000256" key="7">
    <source>
        <dbReference type="PROSITE-ProRule" id="PRU00047"/>
    </source>
</evidence>
<feature type="compositionally biased region" description="Basic and acidic residues" evidence="8">
    <location>
        <begin position="801"/>
        <end position="823"/>
    </location>
</feature>
<dbReference type="SUPFAM" id="SSF56672">
    <property type="entry name" value="DNA/RNA polymerases"/>
    <property type="match status" value="2"/>
</dbReference>
<name>A0AAD8WRT8_LOLMU</name>
<feature type="compositionally biased region" description="Basic and acidic residues" evidence="8">
    <location>
        <begin position="1727"/>
        <end position="1747"/>
    </location>
</feature>
<dbReference type="InterPro" id="IPR001878">
    <property type="entry name" value="Znf_CCHC"/>
</dbReference>
<evidence type="ECO:0000256" key="2">
    <source>
        <dbReference type="ARBA" id="ARBA00022695"/>
    </source>
</evidence>
<dbReference type="PANTHER" id="PTHR37984">
    <property type="entry name" value="PROTEIN CBG26694"/>
    <property type="match status" value="1"/>
</dbReference>
<sequence length="1901" mass="216122">MAWPRHPVCGGPTASFASFSSPTPSSRKPKPQREDLTKGYSRLCGAENTREKRALRRAGIRRGNSLPEGEIDAIAIVIERDIISIIIIIISTIYTAITTAAPRHRCNNSGISMNEVRKKLFTISLSGKAAHWYKLLKNGDSIDWEDIVPLFYSKFYPPSEIHKDRNRIYNFWPHDGESIAQAWGRLKSLMLKCPIHELPGNVIIDNFYARLSFQDKTLLDTSCSGSFTRNKEEFKRDLLDRIQENTEGWENDKDRESGIIYDYKCIEAFMDTDKFRNMSATYGLDSQVVANLYKAFASHYELPKKNFDKYHEPYKDKIDSSVNKCVVIETVDNVIPEAYIEKTPFPAKMKEYSVISSAVNKSEKKPKEPEEQIKIEPAVAIVKDLVTENVEDGHIIFCEDASNIVSHPNKPKQVSVPMLSVRIGDHCYYGLCDIGASVSAIPYELYTEIMHEIGSCELEDIDVVIHLANRETISPIDMASSINFNQFLEKEKLKSNGSNFTDWFRHVRIFLNGGNLQYVLDAPLGDPPAETETDEVKNVYATRKTRYSQVQCAILCSLESDLQKRFEHHDPHELIKELKTIFETHAAVECYEASKHFFSCMMEEGSSISEHMLVMTGHAKKLSDLGIVIPNRLGINRVLQSLPPSYKNFVMNYNMQNMNKEFPELFGMLKAAEIEIKKEHQVLMVNKTTSFKKQGKSKGKNKKSGKKAATPPVKPKSGPKPDAECYYCKEKGHWKRNCSKYLADLKSGLVKKKKEEFLTKEVTGRKVELDEIEESLLVDQSSAVPENVPVPPTPATEEANDNDHETSNETATEPRRSTRDRATPDWYDPCLNVMIVDNNDEDPATYEEAMMSPDSNKWQEAMKSEMGSMYDNKVWTLVELPDSRKAVENKWIFKRKTDADGNITVYKARLVAKGFRQIQGVDYDETFSPVAKLKSVRILLAIAAFFDYEIWQMDVKTAFLNGDIEEELYMVQPKGFVDPKNADKVCKLQRSIYGLKQASRSWNRRFDKVIKDFGFIQCHGEACIYKKVSGSSVAFLILYVDDILLIGNDIELLSSVKGYLNNSFSMKDLGEASYILGIKIYRDRSRRLIGLSQSTYLDKILKKFRMDESKKGFLPMLPGKVLSKTQGPATAEERERMSQIPYASAVGSIMYAMLCTRPDIAHAVSLTSRYQSDPGMEHWTAVKNILKYLKRTKDMFLCYGGDQELVVTSYTDASWNTDPDDSKSQSGYVFILNGAAVSWASSKQCTVAKSSTESEYIAASEASSEAVWMKRFIVELGVVPSALDPLVIYCDNMGAIANAQEPRSHKRLKHIKLRYHSIREYIEDGEQHLENSESEAFRKERDELEEIFLRQPILKHDLPVEDLGTTPPPKEDPVFDLKPLPDNLKYAHIDDKKIYPVIISSKLSEIEEERCMSAIFHGFCESIVEVFMDDFSVYGNSFDNCLRNLDKVLQRCEETNLVLNWEKCHFMVNEGIVLGHKISERGIEVDRAKVEAIEKMPYPRDVKGICSVLGHAGFYRRFIKDFSKISKPLTNLLQKDVPFVFDDDCKEAFETLKKALTTAPVVEPPDWNLPFEIMCDASDFAVGAVLGQRVDKKLNVIHYASKTLDAAQRNYATTEKELLAVVFACDKFRPYIVDSKVTIHTDHAAIRYLMTKKDAKPRLIRWVLLLQEFDLHIIDRKGADNPVADNLSRLENIAYDPVPVNDSFPNEQLAVIKVSSRESPCTMVSNNKDKEPLKENIQDPELKKEDAREDEEEVEEAPQEHQQATVASIGVISNPSNIKRSARIATGGAVPRHYLAPRTSSPSHYNPYRNLIYDRQTERTPKVVLPSNWDIDRSDIAGEMKSEAEGWGNNSKSWNSPPDMIMSRVEHNSEMIRNLTYEIEDLKELVKKLVEKNPSPSSPKE</sequence>
<keyword evidence="6" id="KW-0695">RNA-directed DNA polymerase</keyword>
<reference evidence="10" key="1">
    <citation type="submission" date="2023-07" db="EMBL/GenBank/DDBJ databases">
        <title>A chromosome-level genome assembly of Lolium multiflorum.</title>
        <authorList>
            <person name="Chen Y."/>
            <person name="Copetti D."/>
            <person name="Kolliker R."/>
            <person name="Studer B."/>
        </authorList>
    </citation>
    <scope>NUCLEOTIDE SEQUENCE</scope>
    <source>
        <strain evidence="10">02402/16</strain>
        <tissue evidence="10">Leaf</tissue>
    </source>
</reference>
<proteinExistence type="predicted"/>
<keyword evidence="7" id="KW-0863">Zinc-finger</keyword>
<dbReference type="Pfam" id="PF07727">
    <property type="entry name" value="RVT_2"/>
    <property type="match status" value="1"/>
</dbReference>
<feature type="region of interest" description="Disordered" evidence="8">
    <location>
        <begin position="1720"/>
        <end position="1764"/>
    </location>
</feature>
<dbReference type="InterPro" id="IPR041373">
    <property type="entry name" value="RT_RNaseH"/>
</dbReference>
<keyword evidence="7" id="KW-0479">Metal-binding</keyword>
<evidence type="ECO:0000256" key="1">
    <source>
        <dbReference type="ARBA" id="ARBA00022679"/>
    </source>
</evidence>
<protein>
    <recommendedName>
        <fullName evidence="9">CCHC-type domain-containing protein</fullName>
    </recommendedName>
</protein>
<dbReference type="Proteomes" id="UP001231189">
    <property type="component" value="Unassembled WGS sequence"/>
</dbReference>
<feature type="compositionally biased region" description="Acidic residues" evidence="8">
    <location>
        <begin position="1748"/>
        <end position="1757"/>
    </location>
</feature>
<feature type="region of interest" description="Disordered" evidence="8">
    <location>
        <begin position="1842"/>
        <end position="1861"/>
    </location>
</feature>
<dbReference type="InterPro" id="IPR013103">
    <property type="entry name" value="RVT_2"/>
</dbReference>
<keyword evidence="1" id="KW-0808">Transferase</keyword>
<keyword evidence="5" id="KW-0378">Hydrolase</keyword>
<dbReference type="Pfam" id="PF14223">
    <property type="entry name" value="Retrotran_gag_2"/>
    <property type="match status" value="1"/>
</dbReference>
<accession>A0AAD8WRT8</accession>
<dbReference type="InterPro" id="IPR000477">
    <property type="entry name" value="RT_dom"/>
</dbReference>
<dbReference type="SUPFAM" id="SSF57756">
    <property type="entry name" value="Retrovirus zinc finger-like domains"/>
    <property type="match status" value="1"/>
</dbReference>
<evidence type="ECO:0000256" key="6">
    <source>
        <dbReference type="ARBA" id="ARBA00022918"/>
    </source>
</evidence>
<keyword evidence="4" id="KW-0255">Endonuclease</keyword>
<dbReference type="InterPro" id="IPR043502">
    <property type="entry name" value="DNA/RNA_pol_sf"/>
</dbReference>
<dbReference type="GO" id="GO:0008270">
    <property type="term" value="F:zinc ion binding"/>
    <property type="evidence" value="ECO:0007669"/>
    <property type="project" value="UniProtKB-KW"/>
</dbReference>
<dbReference type="PROSITE" id="PS50158">
    <property type="entry name" value="ZF_CCHC"/>
    <property type="match status" value="1"/>
</dbReference>
<evidence type="ECO:0000313" key="10">
    <source>
        <dbReference type="EMBL" id="KAK1670493.1"/>
    </source>
</evidence>
<keyword evidence="11" id="KW-1185">Reference proteome</keyword>
<feature type="region of interest" description="Disordered" evidence="8">
    <location>
        <begin position="687"/>
        <end position="722"/>
    </location>
</feature>
<feature type="region of interest" description="Disordered" evidence="8">
    <location>
        <begin position="1"/>
        <end position="39"/>
    </location>
</feature>
<dbReference type="GO" id="GO:0003964">
    <property type="term" value="F:RNA-directed DNA polymerase activity"/>
    <property type="evidence" value="ECO:0007669"/>
    <property type="project" value="UniProtKB-KW"/>
</dbReference>
<dbReference type="GO" id="GO:0004519">
    <property type="term" value="F:endonuclease activity"/>
    <property type="evidence" value="ECO:0007669"/>
    <property type="project" value="UniProtKB-KW"/>
</dbReference>
<dbReference type="InterPro" id="IPR036875">
    <property type="entry name" value="Znf_CCHC_sf"/>
</dbReference>
<dbReference type="Gene3D" id="3.30.70.270">
    <property type="match status" value="2"/>
</dbReference>
<organism evidence="10 11">
    <name type="scientific">Lolium multiflorum</name>
    <name type="common">Italian ryegrass</name>
    <name type="synonym">Lolium perenne subsp. multiflorum</name>
    <dbReference type="NCBI Taxonomy" id="4521"/>
    <lineage>
        <taxon>Eukaryota</taxon>
        <taxon>Viridiplantae</taxon>
        <taxon>Streptophyta</taxon>
        <taxon>Embryophyta</taxon>
        <taxon>Tracheophyta</taxon>
        <taxon>Spermatophyta</taxon>
        <taxon>Magnoliopsida</taxon>
        <taxon>Liliopsida</taxon>
        <taxon>Poales</taxon>
        <taxon>Poaceae</taxon>
        <taxon>BOP clade</taxon>
        <taxon>Pooideae</taxon>
        <taxon>Poodae</taxon>
        <taxon>Poeae</taxon>
        <taxon>Poeae Chloroplast Group 2 (Poeae type)</taxon>
        <taxon>Loliodinae</taxon>
        <taxon>Loliinae</taxon>
        <taxon>Lolium</taxon>
    </lineage>
</organism>
<comment type="caution">
    <text evidence="10">The sequence shown here is derived from an EMBL/GenBank/DDBJ whole genome shotgun (WGS) entry which is preliminary data.</text>
</comment>
<dbReference type="InterPro" id="IPR050951">
    <property type="entry name" value="Retrovirus_Pol_polyprotein"/>
</dbReference>
<evidence type="ECO:0000256" key="8">
    <source>
        <dbReference type="SAM" id="MobiDB-lite"/>
    </source>
</evidence>
<dbReference type="CDD" id="cd09274">
    <property type="entry name" value="RNase_HI_RT_Ty3"/>
    <property type="match status" value="1"/>
</dbReference>
<dbReference type="GO" id="GO:0016787">
    <property type="term" value="F:hydrolase activity"/>
    <property type="evidence" value="ECO:0007669"/>
    <property type="project" value="UniProtKB-KW"/>
</dbReference>
<dbReference type="GO" id="GO:0003676">
    <property type="term" value="F:nucleic acid binding"/>
    <property type="evidence" value="ECO:0007669"/>
    <property type="project" value="InterPro"/>
</dbReference>
<dbReference type="Pfam" id="PF00078">
    <property type="entry name" value="RVT_1"/>
    <property type="match status" value="1"/>
</dbReference>
<keyword evidence="3" id="KW-0540">Nuclease</keyword>
<dbReference type="Pfam" id="PF17917">
    <property type="entry name" value="RT_RNaseH"/>
    <property type="match status" value="1"/>
</dbReference>
<keyword evidence="2" id="KW-0548">Nucleotidyltransferase</keyword>
<dbReference type="FunFam" id="3.30.70.270:FF:000026">
    <property type="entry name" value="Transposon Ty3-G Gag-Pol polyprotein"/>
    <property type="match status" value="1"/>
</dbReference>
<feature type="region of interest" description="Disordered" evidence="8">
    <location>
        <begin position="779"/>
        <end position="824"/>
    </location>
</feature>
<gene>
    <name evidence="10" type="ORF">QYE76_058652</name>
</gene>
<dbReference type="InterPro" id="IPR005162">
    <property type="entry name" value="Retrotrans_gag_dom"/>
</dbReference>
<evidence type="ECO:0000256" key="5">
    <source>
        <dbReference type="ARBA" id="ARBA00022801"/>
    </source>
</evidence>
<dbReference type="SMART" id="SM00343">
    <property type="entry name" value="ZnF_C2HC"/>
    <property type="match status" value="1"/>
</dbReference>
<dbReference type="Gene3D" id="4.10.60.10">
    <property type="entry name" value="Zinc finger, CCHC-type"/>
    <property type="match status" value="1"/>
</dbReference>
<feature type="compositionally biased region" description="Low complexity" evidence="8">
    <location>
        <begin position="12"/>
        <end position="26"/>
    </location>
</feature>
<dbReference type="PANTHER" id="PTHR37984:SF5">
    <property type="entry name" value="PROTEIN NYNRIN-LIKE"/>
    <property type="match status" value="1"/>
</dbReference>
<evidence type="ECO:0000313" key="11">
    <source>
        <dbReference type="Proteomes" id="UP001231189"/>
    </source>
</evidence>
<feature type="compositionally biased region" description="Basic residues" evidence="8">
    <location>
        <begin position="693"/>
        <end position="706"/>
    </location>
</feature>
<feature type="domain" description="CCHC-type" evidence="9">
    <location>
        <begin position="725"/>
        <end position="740"/>
    </location>
</feature>
<evidence type="ECO:0000256" key="4">
    <source>
        <dbReference type="ARBA" id="ARBA00022759"/>
    </source>
</evidence>
<keyword evidence="7" id="KW-0862">Zinc</keyword>
<dbReference type="CDD" id="cd09272">
    <property type="entry name" value="RNase_HI_RT_Ty1"/>
    <property type="match status" value="1"/>
</dbReference>
<dbReference type="EMBL" id="JAUUTY010000003">
    <property type="protein sequence ID" value="KAK1670493.1"/>
    <property type="molecule type" value="Genomic_DNA"/>
</dbReference>
<dbReference type="FunFam" id="3.10.20.370:FF:000001">
    <property type="entry name" value="Retrovirus-related Pol polyprotein from transposon 17.6-like protein"/>
    <property type="match status" value="1"/>
</dbReference>
<evidence type="ECO:0000259" key="9">
    <source>
        <dbReference type="PROSITE" id="PS50158"/>
    </source>
</evidence>
<evidence type="ECO:0000256" key="3">
    <source>
        <dbReference type="ARBA" id="ARBA00022722"/>
    </source>
</evidence>